<dbReference type="Proteomes" id="UP000297890">
    <property type="component" value="Unassembled WGS sequence"/>
</dbReference>
<organism evidence="2 3">
    <name type="scientific">Candidatus Macondimonas diazotrophica</name>
    <dbReference type="NCBI Taxonomy" id="2305248"/>
    <lineage>
        <taxon>Bacteria</taxon>
        <taxon>Pseudomonadati</taxon>
        <taxon>Pseudomonadota</taxon>
        <taxon>Gammaproteobacteria</taxon>
        <taxon>Chromatiales</taxon>
        <taxon>Ectothiorhodospiraceae</taxon>
        <taxon>Candidatus Macondimonas</taxon>
    </lineage>
</organism>
<feature type="chain" id="PRO_5021293947" evidence="1">
    <location>
        <begin position="22"/>
        <end position="134"/>
    </location>
</feature>
<protein>
    <submittedName>
        <fullName evidence="2">Uncharacterized protein</fullName>
    </submittedName>
</protein>
<feature type="signal peptide" evidence="1">
    <location>
        <begin position="1"/>
        <end position="21"/>
    </location>
</feature>
<proteinExistence type="predicted"/>
<reference evidence="2 3" key="1">
    <citation type="journal article" date="2019" name="ISME J.">
        <title>Candidatus Macondimonas diazotrophica, a novel gammaproteobacterial genus dominating crude-oil-contaminated coastal sediments.</title>
        <authorList>
            <person name="Karthikeyan S."/>
            <person name="Konstantinidis K."/>
        </authorList>
    </citation>
    <scope>NUCLEOTIDE SEQUENCE [LARGE SCALE GENOMIC DNA]</scope>
    <source>
        <strain evidence="2 3">KTK01</strain>
    </source>
</reference>
<sequence>MKLRHLYPALLLGLAPTATHAEMTRMSYSQLADVGGQAYYISLGSVDIPFGFKTLAERHIEIGPLGISAFAQGVESRSPNLFAIPRNLLVASFNGINTTTYTAIGTALEVAPPPVGTLGPLLWSYVPLVTLKFE</sequence>
<keyword evidence="3" id="KW-1185">Reference proteome</keyword>
<accession>A0A4Z0F6C4</accession>
<keyword evidence="1" id="KW-0732">Signal</keyword>
<evidence type="ECO:0000256" key="1">
    <source>
        <dbReference type="SAM" id="SignalP"/>
    </source>
</evidence>
<evidence type="ECO:0000313" key="3">
    <source>
        <dbReference type="Proteomes" id="UP000297890"/>
    </source>
</evidence>
<name>A0A4Z0F6C4_9GAMM</name>
<comment type="caution">
    <text evidence="2">The sequence shown here is derived from an EMBL/GenBank/DDBJ whole genome shotgun (WGS) entry which is preliminary data.</text>
</comment>
<evidence type="ECO:0000313" key="2">
    <source>
        <dbReference type="EMBL" id="TFZ81731.1"/>
    </source>
</evidence>
<dbReference type="RefSeq" id="WP_135282500.1">
    <property type="nucleotide sequence ID" value="NZ_SRIO01000016.1"/>
</dbReference>
<dbReference type="AlphaFoldDB" id="A0A4Z0F6C4"/>
<dbReference type="EMBL" id="SRIO01000016">
    <property type="protein sequence ID" value="TFZ81731.1"/>
    <property type="molecule type" value="Genomic_DNA"/>
</dbReference>
<gene>
    <name evidence="2" type="ORF">E4680_11180</name>
</gene>